<dbReference type="EMBL" id="PEBI01000001">
    <property type="protein sequence ID" value="PJM74092.1"/>
    <property type="molecule type" value="Genomic_DNA"/>
</dbReference>
<protein>
    <submittedName>
        <fullName evidence="2">Chemotaxis protein</fullName>
    </submittedName>
</protein>
<keyword evidence="3" id="KW-1185">Reference proteome</keyword>
<organism evidence="2 3">
    <name type="scientific">Bifidobacterium primatium</name>
    <dbReference type="NCBI Taxonomy" id="2045438"/>
    <lineage>
        <taxon>Bacteria</taxon>
        <taxon>Bacillati</taxon>
        <taxon>Actinomycetota</taxon>
        <taxon>Actinomycetes</taxon>
        <taxon>Bifidobacteriales</taxon>
        <taxon>Bifidobacteriaceae</taxon>
        <taxon>Bifidobacterium</taxon>
    </lineage>
</organism>
<sequence>MSTTPRHSTPKGHRSLRKKSMPKRVALSVVMVFLGFILAIAGVYGVSALKMYHEANRMMTAAENLANAALGCGSKKSLSDSADDLVDSSRKLNDELNKPQWTFIRDHTAYGNDITAARTMLQSMNNLVDGPFTDMMNLSKSLSGFSMQDKTVDLSALSTMPKIVHQARADIQQETKTLKALKQPKIHQVASAIDAGTNGLEAVDNMLDSYDELVNLFPELLGENGERTYLVAVQNPAEIRSAGGMVGTYTAVTANKGMVTIGDFDTTGGFQNPPKAFDDQGVEEAQLYGMQVWNWPQTTTVNPNYPRAAVTFKNLWQYQDAKNKKQNVAGVIMVDPVFLQSMVGATGDVTLEDGKVLTGENTVRFFEKDLYIEHPKFNDQNAYVSKAAKLVMNHILQNAKPSNLSSLLKALRDTTSSSHLKIWMQKQDEFDAMVQTGLINENAAGELPGDETTPVSGVYLNETQASKLDWYMQSEIKVTRSCDGTEAASKDRISDKVDYAPRSTAIGAISTSDLGDEYTVEFTMKNTLTAKQVKDLPKFVTGKDDPGTMSYRMFIMAPTNGEITSIAFNHGEYGGSMMMNKRHFVSVKIPVEAGKSVTVAYTVRVPKTATKALDIVNTPIANEKGIQTGSNGAVTDNCAASSTDTQQSQDQTQSATPSQSSSSASSSSSSPASSGTGSSKSGSSKSDSSSDSDPLSSLKSLKDNLSCPVDIRKMMG</sequence>
<feature type="compositionally biased region" description="Low complexity" evidence="1">
    <location>
        <begin position="639"/>
        <end position="699"/>
    </location>
</feature>
<dbReference type="InterPro" id="IPR025101">
    <property type="entry name" value="DUF4012"/>
</dbReference>
<name>A0A2M9HB97_9BIFI</name>
<feature type="compositionally biased region" description="Polar residues" evidence="1">
    <location>
        <begin position="625"/>
        <end position="634"/>
    </location>
</feature>
<accession>A0A2M9HB97</accession>
<proteinExistence type="predicted"/>
<feature type="region of interest" description="Disordered" evidence="1">
    <location>
        <begin position="623"/>
        <end position="716"/>
    </location>
</feature>
<dbReference type="OrthoDB" id="3203519at2"/>
<evidence type="ECO:0000313" key="2">
    <source>
        <dbReference type="EMBL" id="PJM74092.1"/>
    </source>
</evidence>
<reference evidence="2 3" key="1">
    <citation type="submission" date="2017-10" db="EMBL/GenBank/DDBJ databases">
        <title>Draft genome sequences of strains TRE 1, TRE 9, TRE H and TRI 7, isolated from tamarins, belonging to four potential novel Bifidobacterium species.</title>
        <authorList>
            <person name="Mattarelli P."/>
            <person name="Modesto M."/>
            <person name="Puglisi E."/>
            <person name="Morelli L."/>
            <person name="Spezio C."/>
            <person name="Bonetti A."/>
            <person name="Sandri C."/>
        </authorList>
    </citation>
    <scope>NUCLEOTIDE SEQUENCE [LARGE SCALE GENOMIC DNA]</scope>
    <source>
        <strain evidence="3">TRE1</strain>
    </source>
</reference>
<evidence type="ECO:0000256" key="1">
    <source>
        <dbReference type="SAM" id="MobiDB-lite"/>
    </source>
</evidence>
<dbReference type="Proteomes" id="UP000229095">
    <property type="component" value="Unassembled WGS sequence"/>
</dbReference>
<gene>
    <name evidence="2" type="ORF">CS006_02835</name>
</gene>
<dbReference type="Pfam" id="PF13196">
    <property type="entry name" value="DUF4012"/>
    <property type="match status" value="1"/>
</dbReference>
<dbReference type="AlphaFoldDB" id="A0A2M9HB97"/>
<comment type="caution">
    <text evidence="2">The sequence shown here is derived from an EMBL/GenBank/DDBJ whole genome shotgun (WGS) entry which is preliminary data.</text>
</comment>
<evidence type="ECO:0000313" key="3">
    <source>
        <dbReference type="Proteomes" id="UP000229095"/>
    </source>
</evidence>